<dbReference type="EMBL" id="JACHFD010000017">
    <property type="protein sequence ID" value="MBB5352909.1"/>
    <property type="molecule type" value="Genomic_DNA"/>
</dbReference>
<dbReference type="RefSeq" id="WP_184020339.1">
    <property type="nucleotide sequence ID" value="NZ_JACHFD010000017.1"/>
</dbReference>
<gene>
    <name evidence="1" type="ORF">HNR46_003158</name>
</gene>
<accession>A0A840VGG0</accession>
<organism evidence="1 2">
    <name type="scientific">Haloferula luteola</name>
    <dbReference type="NCBI Taxonomy" id="595692"/>
    <lineage>
        <taxon>Bacteria</taxon>
        <taxon>Pseudomonadati</taxon>
        <taxon>Verrucomicrobiota</taxon>
        <taxon>Verrucomicrobiia</taxon>
        <taxon>Verrucomicrobiales</taxon>
        <taxon>Verrucomicrobiaceae</taxon>
        <taxon>Haloferula</taxon>
    </lineage>
</organism>
<keyword evidence="2" id="KW-1185">Reference proteome</keyword>
<dbReference type="AlphaFoldDB" id="A0A840VGG0"/>
<comment type="caution">
    <text evidence="1">The sequence shown here is derived from an EMBL/GenBank/DDBJ whole genome shotgun (WGS) entry which is preliminary data.</text>
</comment>
<reference evidence="1 2" key="1">
    <citation type="submission" date="2020-08" db="EMBL/GenBank/DDBJ databases">
        <title>Genomic Encyclopedia of Type Strains, Phase IV (KMG-IV): sequencing the most valuable type-strain genomes for metagenomic binning, comparative biology and taxonomic classification.</title>
        <authorList>
            <person name="Goeker M."/>
        </authorList>
    </citation>
    <scope>NUCLEOTIDE SEQUENCE [LARGE SCALE GENOMIC DNA]</scope>
    <source>
        <strain evidence="1 2">YC6886</strain>
    </source>
</reference>
<evidence type="ECO:0000313" key="2">
    <source>
        <dbReference type="Proteomes" id="UP000557717"/>
    </source>
</evidence>
<evidence type="ECO:0000313" key="1">
    <source>
        <dbReference type="EMBL" id="MBB5352909.1"/>
    </source>
</evidence>
<protein>
    <recommendedName>
        <fullName evidence="3">Lipoprotein</fullName>
    </recommendedName>
</protein>
<proteinExistence type="predicted"/>
<sequence>MKLAQLLIVPGLALGLSSCGVTSDRRGELHSVPAAKSVTLTQDVSWGDGFWKKKFTFPAGQYHARYESPKGYFYEYPDSLQVFDSGMRYGKRGGLYLKKGESAPTRCYIDAYFDGAAILDPGEPLPVR</sequence>
<evidence type="ECO:0008006" key="3">
    <source>
        <dbReference type="Google" id="ProtNLM"/>
    </source>
</evidence>
<dbReference type="Proteomes" id="UP000557717">
    <property type="component" value="Unassembled WGS sequence"/>
</dbReference>
<dbReference type="PROSITE" id="PS51257">
    <property type="entry name" value="PROKAR_LIPOPROTEIN"/>
    <property type="match status" value="1"/>
</dbReference>
<name>A0A840VGG0_9BACT</name>